<dbReference type="Pfam" id="PF17667">
    <property type="entry name" value="Pkinase_fungal"/>
    <property type="match status" value="1"/>
</dbReference>
<dbReference type="PANTHER" id="PTHR38248:SF2">
    <property type="entry name" value="FUNK1 11"/>
    <property type="match status" value="1"/>
</dbReference>
<sequence length="695" mass="79709">METLGIRLPKFDVSYFLESVVPDVPEDKVDEVFQQLINEKILVYNATTEEHRWCWYDVDPSEMDGSENKVYKHLEDISEKVVKAGKEVWKIEGEQQTARFTCRPNHASLSDTQNSGFMTDGDQELIKNDNPNGGKDLLDSVTTAEFKKKAGKDNTNDNVRKLLGNSTHMMSSDPRRRFRFGITIEDTQMRFWYFSRALNFVTHDFNFITNPKPFIQFLLATSFATPADLGFDPTVVRLNVEGGWAYDYRVDHPEDGTQWYRTVESLDTHRAARLPGRGVRIWVVKPLDQNHQPYTKKDKRYVLKDYWLPMDSKSEKEISDAIVKAAVDKGRDAADFRKHFMTIKHDAVVLVSGRNDDSNLHLRQKMPPSEYDETHILEEASGLDTSAEKSQDAVPMKPERTWMFEPRVHRRLVFKEVGQPLNTIRDQKVLAQCLTEALEGLHDYYRAGYVHRDISSGNLLRCKLKGGGYICKIFDLEYARPYLGVGSKPQGCKIGTPAFMVIEVQVGYYVFGPLFNFLATTSGQRPSFVHNYLHDVEGLWWIMMYNLFSTGPTSSPDDLDNRKAKRDALFPTSINDSVVRRDFMMNVEIRERYVSTLPRSYQALADNMTEALVRILKFYLAVDRDVLNHASFKNVYDTLLPFFERAKELGVEGVVSLEDLRLTSPATLKRSRAGDGIDGSDPERVSKNRKTLTEL</sequence>
<dbReference type="InterPro" id="IPR011009">
    <property type="entry name" value="Kinase-like_dom_sf"/>
</dbReference>
<feature type="compositionally biased region" description="Basic and acidic residues" evidence="1">
    <location>
        <begin position="681"/>
        <end position="695"/>
    </location>
</feature>
<gene>
    <name evidence="3" type="ORF">AAF712_016728</name>
</gene>
<keyword evidence="4" id="KW-1185">Reference proteome</keyword>
<organism evidence="3 4">
    <name type="scientific">Marasmius tenuissimus</name>
    <dbReference type="NCBI Taxonomy" id="585030"/>
    <lineage>
        <taxon>Eukaryota</taxon>
        <taxon>Fungi</taxon>
        <taxon>Dikarya</taxon>
        <taxon>Basidiomycota</taxon>
        <taxon>Agaricomycotina</taxon>
        <taxon>Agaricomycetes</taxon>
        <taxon>Agaricomycetidae</taxon>
        <taxon>Agaricales</taxon>
        <taxon>Marasmiineae</taxon>
        <taxon>Marasmiaceae</taxon>
        <taxon>Marasmius</taxon>
    </lineage>
</organism>
<reference evidence="3 4" key="1">
    <citation type="submission" date="2024-05" db="EMBL/GenBank/DDBJ databases">
        <title>A draft genome resource for the thread blight pathogen Marasmius tenuissimus strain MS-2.</title>
        <authorList>
            <person name="Yulfo-Soto G.E."/>
            <person name="Baruah I.K."/>
            <person name="Amoako-Attah I."/>
            <person name="Bukari Y."/>
            <person name="Meinhardt L.W."/>
            <person name="Bailey B.A."/>
            <person name="Cohen S.P."/>
        </authorList>
    </citation>
    <scope>NUCLEOTIDE SEQUENCE [LARGE SCALE GENOMIC DNA]</scope>
    <source>
        <strain evidence="3 4">MS-2</strain>
    </source>
</reference>
<feature type="region of interest" description="Disordered" evidence="1">
    <location>
        <begin position="670"/>
        <end position="695"/>
    </location>
</feature>
<dbReference type="Gene3D" id="1.10.510.10">
    <property type="entry name" value="Transferase(Phosphotransferase) domain 1"/>
    <property type="match status" value="1"/>
</dbReference>
<accession>A0ABR2Z5C5</accession>
<name>A0ABR2Z5C5_9AGAR</name>
<evidence type="ECO:0000259" key="2">
    <source>
        <dbReference type="Pfam" id="PF17667"/>
    </source>
</evidence>
<dbReference type="InterPro" id="IPR040976">
    <property type="entry name" value="Pkinase_fungal"/>
</dbReference>
<dbReference type="EMBL" id="JBBXMP010001104">
    <property type="protein sequence ID" value="KAL0056666.1"/>
    <property type="molecule type" value="Genomic_DNA"/>
</dbReference>
<proteinExistence type="predicted"/>
<feature type="domain" description="Fungal-type protein kinase" evidence="2">
    <location>
        <begin position="142"/>
        <end position="545"/>
    </location>
</feature>
<dbReference type="SUPFAM" id="SSF56112">
    <property type="entry name" value="Protein kinase-like (PK-like)"/>
    <property type="match status" value="1"/>
</dbReference>
<evidence type="ECO:0000313" key="3">
    <source>
        <dbReference type="EMBL" id="KAL0056666.1"/>
    </source>
</evidence>
<dbReference type="PANTHER" id="PTHR38248">
    <property type="entry name" value="FUNK1 6"/>
    <property type="match status" value="1"/>
</dbReference>
<evidence type="ECO:0000313" key="4">
    <source>
        <dbReference type="Proteomes" id="UP001437256"/>
    </source>
</evidence>
<dbReference type="Proteomes" id="UP001437256">
    <property type="component" value="Unassembled WGS sequence"/>
</dbReference>
<comment type="caution">
    <text evidence="3">The sequence shown here is derived from an EMBL/GenBank/DDBJ whole genome shotgun (WGS) entry which is preliminary data.</text>
</comment>
<evidence type="ECO:0000256" key="1">
    <source>
        <dbReference type="SAM" id="MobiDB-lite"/>
    </source>
</evidence>
<protein>
    <recommendedName>
        <fullName evidence="2">Fungal-type protein kinase domain-containing protein</fullName>
    </recommendedName>
</protein>